<dbReference type="FunFam" id="3.30.540.10:FF:000003">
    <property type="entry name" value="Inositol-1-monophosphatase"/>
    <property type="match status" value="1"/>
</dbReference>
<evidence type="ECO:0000256" key="3">
    <source>
        <dbReference type="ARBA" id="ARBA00009759"/>
    </source>
</evidence>
<dbReference type="InterPro" id="IPR020583">
    <property type="entry name" value="Inositol_monoP_metal-BS"/>
</dbReference>
<feature type="binding site" evidence="9">
    <location>
        <position position="90"/>
    </location>
    <ligand>
        <name>Mg(2+)</name>
        <dbReference type="ChEBI" id="CHEBI:18420"/>
        <label>2</label>
    </ligand>
</feature>
<feature type="binding site" evidence="9">
    <location>
        <position position="216"/>
    </location>
    <ligand>
        <name>Mg(2+)</name>
        <dbReference type="ChEBI" id="CHEBI:18420"/>
        <label>1</label>
        <note>catalytic</note>
    </ligand>
</feature>
<dbReference type="GO" id="GO:0007165">
    <property type="term" value="P:signal transduction"/>
    <property type="evidence" value="ECO:0007669"/>
    <property type="project" value="TreeGrafter"/>
</dbReference>
<dbReference type="RefSeq" id="WP_153344629.1">
    <property type="nucleotide sequence ID" value="NZ_WIVE01000038.1"/>
</dbReference>
<dbReference type="EMBL" id="WIVE01000038">
    <property type="protein sequence ID" value="MQX37293.1"/>
    <property type="molecule type" value="Genomic_DNA"/>
</dbReference>
<keyword evidence="8 9" id="KW-0460">Magnesium</keyword>
<dbReference type="AlphaFoldDB" id="A0A7X1ZFE3"/>
<keyword evidence="7 10" id="KW-0378">Hydrolase</keyword>
<dbReference type="GO" id="GO:0008934">
    <property type="term" value="F:inositol monophosphate 1-phosphatase activity"/>
    <property type="evidence" value="ECO:0007669"/>
    <property type="project" value="InterPro"/>
</dbReference>
<comment type="similarity">
    <text evidence="3 10">Belongs to the inositol monophosphatase superfamily.</text>
</comment>
<dbReference type="PANTHER" id="PTHR20854:SF4">
    <property type="entry name" value="INOSITOL-1-MONOPHOSPHATASE-RELATED"/>
    <property type="match status" value="1"/>
</dbReference>
<evidence type="ECO:0000313" key="13">
    <source>
        <dbReference type="Proteomes" id="UP000434582"/>
    </source>
</evidence>
<dbReference type="InterPro" id="IPR000760">
    <property type="entry name" value="Inositol_monophosphatase-like"/>
</dbReference>
<protein>
    <recommendedName>
        <fullName evidence="5 10">Inositol-1-monophosphatase</fullName>
        <ecNumber evidence="4 10">3.1.3.25</ecNumber>
    </recommendedName>
</protein>
<proteinExistence type="inferred from homology"/>
<evidence type="ECO:0000313" key="12">
    <source>
        <dbReference type="EMBL" id="MQX37293.1"/>
    </source>
</evidence>
<feature type="binding site" evidence="9">
    <location>
        <position position="71"/>
    </location>
    <ligand>
        <name>Mg(2+)</name>
        <dbReference type="ChEBI" id="CHEBI:18420"/>
        <label>1</label>
        <note>catalytic</note>
    </ligand>
</feature>
<dbReference type="GO" id="GO:0046854">
    <property type="term" value="P:phosphatidylinositol phosphate biosynthetic process"/>
    <property type="evidence" value="ECO:0007669"/>
    <property type="project" value="InterPro"/>
</dbReference>
<dbReference type="EC" id="3.1.3.25" evidence="4 10"/>
<dbReference type="PRINTS" id="PR01959">
    <property type="entry name" value="SBIMPHPHTASE"/>
</dbReference>
<dbReference type="PROSITE" id="PS00630">
    <property type="entry name" value="IMP_2"/>
    <property type="match status" value="1"/>
</dbReference>
<comment type="catalytic activity">
    <reaction evidence="1 10">
        <text>a myo-inositol phosphate + H2O = myo-inositol + phosphate</text>
        <dbReference type="Rhea" id="RHEA:24056"/>
        <dbReference type="ChEBI" id="CHEBI:15377"/>
        <dbReference type="ChEBI" id="CHEBI:17268"/>
        <dbReference type="ChEBI" id="CHEBI:43474"/>
        <dbReference type="ChEBI" id="CHEBI:84139"/>
        <dbReference type="EC" id="3.1.3.25"/>
    </reaction>
</comment>
<evidence type="ECO:0000256" key="7">
    <source>
        <dbReference type="ARBA" id="ARBA00022801"/>
    </source>
</evidence>
<accession>A0A7X1ZFE3</accession>
<dbReference type="InterPro" id="IPR020550">
    <property type="entry name" value="Inositol_monophosphatase_CS"/>
</dbReference>
<dbReference type="PROSITE" id="PS00629">
    <property type="entry name" value="IMP_1"/>
    <property type="match status" value="1"/>
</dbReference>
<dbReference type="PANTHER" id="PTHR20854">
    <property type="entry name" value="INOSITOL MONOPHOSPHATASE"/>
    <property type="match status" value="1"/>
</dbReference>
<comment type="caution">
    <text evidence="12">The sequence shown here is derived from an EMBL/GenBank/DDBJ whole genome shotgun (WGS) entry which is preliminary data.</text>
</comment>
<dbReference type="InterPro" id="IPR033942">
    <property type="entry name" value="IMPase"/>
</dbReference>
<sequence>MAGFRSANINVMVSAAQKAARGLVRDFGEVEQLQVSVKGPGDFVSNADMKAERTIKAELKRARPEWGFLMEESGTDAGRDTRHRWIVDPLDGTSNFLHGIPHFAISIGLERDGEIVAGVVLNPITDELYWAEKGQGAFMNDRRLRVSARRDVSASLFATGIPYKGKPGHAPFLRQMAKVMAVSAGIRRMGVASLDLAFTAAGRFEGFWETGLHPWDVAAGIILVREAGGTVTDLKGGTEFLAGGTILAANASMHRALLDLVGPEAQHPGPAQTAGTDAASGTPSGDAPAVPTGS</sequence>
<dbReference type="Proteomes" id="UP000434582">
    <property type="component" value="Unassembled WGS sequence"/>
</dbReference>
<evidence type="ECO:0000256" key="8">
    <source>
        <dbReference type="ARBA" id="ARBA00022842"/>
    </source>
</evidence>
<dbReference type="PRINTS" id="PR00377">
    <property type="entry name" value="IMPHPHTASES"/>
</dbReference>
<feature type="region of interest" description="Disordered" evidence="11">
    <location>
        <begin position="263"/>
        <end position="294"/>
    </location>
</feature>
<organism evidence="12 13">
    <name type="scientific">Roseospira navarrensis</name>
    <dbReference type="NCBI Taxonomy" id="140058"/>
    <lineage>
        <taxon>Bacteria</taxon>
        <taxon>Pseudomonadati</taxon>
        <taxon>Pseudomonadota</taxon>
        <taxon>Alphaproteobacteria</taxon>
        <taxon>Rhodospirillales</taxon>
        <taxon>Rhodospirillaceae</taxon>
        <taxon>Roseospira</taxon>
    </lineage>
</organism>
<dbReference type="OrthoDB" id="9785695at2"/>
<evidence type="ECO:0000256" key="10">
    <source>
        <dbReference type="RuleBase" id="RU364068"/>
    </source>
</evidence>
<dbReference type="Gene3D" id="3.40.190.80">
    <property type="match status" value="1"/>
</dbReference>
<evidence type="ECO:0000256" key="4">
    <source>
        <dbReference type="ARBA" id="ARBA00013106"/>
    </source>
</evidence>
<reference evidence="12 13" key="1">
    <citation type="submission" date="2019-10" db="EMBL/GenBank/DDBJ databases">
        <title>Draft whole-genome sequence of the purple nonsulfur photosynthetic bacterium Roseospira navarrensis DSM 15114.</title>
        <authorList>
            <person name="Kyndt J.A."/>
            <person name="Meyer T.E."/>
        </authorList>
    </citation>
    <scope>NUCLEOTIDE SEQUENCE [LARGE SCALE GENOMIC DNA]</scope>
    <source>
        <strain evidence="12 13">DSM 15114</strain>
    </source>
</reference>
<gene>
    <name evidence="12" type="ORF">GHC57_12265</name>
</gene>
<feature type="binding site" evidence="9">
    <location>
        <position position="88"/>
    </location>
    <ligand>
        <name>Mg(2+)</name>
        <dbReference type="ChEBI" id="CHEBI:18420"/>
        <label>1</label>
        <note>catalytic</note>
    </ligand>
</feature>
<evidence type="ECO:0000256" key="5">
    <source>
        <dbReference type="ARBA" id="ARBA00019784"/>
    </source>
</evidence>
<evidence type="ECO:0000256" key="1">
    <source>
        <dbReference type="ARBA" id="ARBA00001033"/>
    </source>
</evidence>
<evidence type="ECO:0000256" key="11">
    <source>
        <dbReference type="SAM" id="MobiDB-lite"/>
    </source>
</evidence>
<evidence type="ECO:0000256" key="9">
    <source>
        <dbReference type="PIRSR" id="PIRSR600760-2"/>
    </source>
</evidence>
<dbReference type="Gene3D" id="3.30.540.10">
    <property type="entry name" value="Fructose-1,6-Bisphosphatase, subunit A, domain 1"/>
    <property type="match status" value="1"/>
</dbReference>
<feature type="compositionally biased region" description="Polar residues" evidence="11">
    <location>
        <begin position="273"/>
        <end position="283"/>
    </location>
</feature>
<dbReference type="SUPFAM" id="SSF56655">
    <property type="entry name" value="Carbohydrate phosphatase"/>
    <property type="match status" value="1"/>
</dbReference>
<feature type="binding site" evidence="9">
    <location>
        <position position="91"/>
    </location>
    <ligand>
        <name>Mg(2+)</name>
        <dbReference type="ChEBI" id="CHEBI:18420"/>
        <label>1</label>
        <note>catalytic</note>
    </ligand>
</feature>
<evidence type="ECO:0000256" key="6">
    <source>
        <dbReference type="ARBA" id="ARBA00022723"/>
    </source>
</evidence>
<dbReference type="GO" id="GO:0006020">
    <property type="term" value="P:inositol metabolic process"/>
    <property type="evidence" value="ECO:0007669"/>
    <property type="project" value="TreeGrafter"/>
</dbReference>
<dbReference type="InterPro" id="IPR022337">
    <property type="entry name" value="Inositol_monophosphatase_SuhB"/>
</dbReference>
<name>A0A7X1ZFE3_9PROT</name>
<evidence type="ECO:0000256" key="2">
    <source>
        <dbReference type="ARBA" id="ARBA00001946"/>
    </source>
</evidence>
<keyword evidence="13" id="KW-1185">Reference proteome</keyword>
<dbReference type="CDD" id="cd01639">
    <property type="entry name" value="IMPase"/>
    <property type="match status" value="1"/>
</dbReference>
<comment type="cofactor">
    <cofactor evidence="2 9 10">
        <name>Mg(2+)</name>
        <dbReference type="ChEBI" id="CHEBI:18420"/>
    </cofactor>
</comment>
<dbReference type="Pfam" id="PF00459">
    <property type="entry name" value="Inositol_P"/>
    <property type="match status" value="1"/>
</dbReference>
<keyword evidence="6 9" id="KW-0479">Metal-binding</keyword>
<dbReference type="GO" id="GO:0046872">
    <property type="term" value="F:metal ion binding"/>
    <property type="evidence" value="ECO:0007669"/>
    <property type="project" value="UniProtKB-KW"/>
</dbReference>